<geneLocation type="plasmid" evidence="2">
    <name>p4</name>
</geneLocation>
<dbReference type="EMBL" id="CP032348">
    <property type="protein sequence ID" value="QCO18998.1"/>
    <property type="molecule type" value="Genomic_DNA"/>
</dbReference>
<evidence type="ECO:0000313" key="3">
    <source>
        <dbReference type="Proteomes" id="UP000298693"/>
    </source>
</evidence>
<dbReference type="GO" id="GO:0008168">
    <property type="term" value="F:methyltransferase activity"/>
    <property type="evidence" value="ECO:0007669"/>
    <property type="project" value="UniProtKB-KW"/>
</dbReference>
<sequence>MPHEMHEANRRSWNAATVAHNSHKGDQANFFQKGGSTLYDEELTLLGDIAGMDLLHLQCNAGQDSLSLANLGARVTGVDISDEAIDFASRLSNESGIPARFEREDLFEWFEQAARDGRTFDRVFSSYGAICWLSNIDTWARGISSVLRPGGKFVLVEFHPYAMVFNEQWQPHYDYFRTEPIRETGVGDYVAESRDGLALEGYQAGIENFVNPHPCFEFYWGVGDVVSSLIRAGLTLDRLVEYPYSNGWRGFESMRALDGKRWGPPETMPSIPLMYGVAAGK</sequence>
<dbReference type="Proteomes" id="UP000298693">
    <property type="component" value="Plasmid p4"/>
</dbReference>
<feature type="domain" description="Methyltransferase" evidence="1">
    <location>
        <begin position="55"/>
        <end position="151"/>
    </location>
</feature>
<name>A0A4D8R7D9_AZOBR</name>
<reference evidence="2 3" key="1">
    <citation type="submission" date="2018-09" db="EMBL/GenBank/DDBJ databases">
        <title>Whole genome based analysis of evolution and adaptive divergence in Indian and Brazilian strains of Azospirillum brasilense.</title>
        <authorList>
            <person name="Singh C."/>
            <person name="Tripathi A.K."/>
        </authorList>
    </citation>
    <scope>NUCLEOTIDE SEQUENCE [LARGE SCALE GENOMIC DNA]</scope>
    <source>
        <strain evidence="2 3">MTCC4039</strain>
        <plasmid evidence="2 3">p4</plasmid>
    </source>
</reference>
<dbReference type="RefSeq" id="WP_137143143.1">
    <property type="nucleotide sequence ID" value="NZ_CP032348.1"/>
</dbReference>
<gene>
    <name evidence="2" type="ORF">D3869_27485</name>
</gene>
<proteinExistence type="predicted"/>
<dbReference type="AlphaFoldDB" id="A0A4D8R7D9"/>
<evidence type="ECO:0000313" key="2">
    <source>
        <dbReference type="EMBL" id="QCO18998.1"/>
    </source>
</evidence>
<accession>A0A4D8R7D9</accession>
<keyword evidence="2" id="KW-0808">Transferase</keyword>
<dbReference type="GO" id="GO:0032259">
    <property type="term" value="P:methylation"/>
    <property type="evidence" value="ECO:0007669"/>
    <property type="project" value="UniProtKB-KW"/>
</dbReference>
<protein>
    <submittedName>
        <fullName evidence="2">Class I SAM-dependent methyltransferase</fullName>
    </submittedName>
</protein>
<dbReference type="PANTHER" id="PTHR43464">
    <property type="entry name" value="METHYLTRANSFERASE"/>
    <property type="match status" value="1"/>
</dbReference>
<dbReference type="Pfam" id="PF13649">
    <property type="entry name" value="Methyltransf_25"/>
    <property type="match status" value="1"/>
</dbReference>
<dbReference type="Gene3D" id="3.40.50.150">
    <property type="entry name" value="Vaccinia Virus protein VP39"/>
    <property type="match status" value="1"/>
</dbReference>
<keyword evidence="2" id="KW-0489">Methyltransferase</keyword>
<evidence type="ECO:0000259" key="1">
    <source>
        <dbReference type="Pfam" id="PF13649"/>
    </source>
</evidence>
<dbReference type="SUPFAM" id="SSF53335">
    <property type="entry name" value="S-adenosyl-L-methionine-dependent methyltransferases"/>
    <property type="match status" value="1"/>
</dbReference>
<dbReference type="InterPro" id="IPR041698">
    <property type="entry name" value="Methyltransf_25"/>
</dbReference>
<keyword evidence="2" id="KW-0614">Plasmid</keyword>
<dbReference type="CDD" id="cd02440">
    <property type="entry name" value="AdoMet_MTases"/>
    <property type="match status" value="1"/>
</dbReference>
<organism evidence="2 3">
    <name type="scientific">Azospirillum brasilense</name>
    <dbReference type="NCBI Taxonomy" id="192"/>
    <lineage>
        <taxon>Bacteria</taxon>
        <taxon>Pseudomonadati</taxon>
        <taxon>Pseudomonadota</taxon>
        <taxon>Alphaproteobacteria</taxon>
        <taxon>Rhodospirillales</taxon>
        <taxon>Azospirillaceae</taxon>
        <taxon>Azospirillum</taxon>
    </lineage>
</organism>
<dbReference type="InterPro" id="IPR029063">
    <property type="entry name" value="SAM-dependent_MTases_sf"/>
</dbReference>
<dbReference type="PANTHER" id="PTHR43464:SF82">
    <property type="entry name" value="METHYLTRANSFERASE DOMAIN-CONTAINING PROTEIN"/>
    <property type="match status" value="1"/>
</dbReference>